<dbReference type="InterPro" id="IPR038765">
    <property type="entry name" value="Papain-like_cys_pep_sf"/>
</dbReference>
<gene>
    <name evidence="4" type="ORF">G6047_05860</name>
</gene>
<feature type="domain" description="Transglutaminase-like" evidence="2">
    <location>
        <begin position="279"/>
        <end position="354"/>
    </location>
</feature>
<dbReference type="EMBL" id="JAAMPU010000101">
    <property type="protein sequence ID" value="NMH27549.1"/>
    <property type="molecule type" value="Genomic_DNA"/>
</dbReference>
<dbReference type="AlphaFoldDB" id="A0A972FK69"/>
<keyword evidence="5" id="KW-1185">Reference proteome</keyword>
<dbReference type="InterPro" id="IPR024618">
    <property type="entry name" value="DUF3857"/>
</dbReference>
<name>A0A972FK69_9FLAO</name>
<dbReference type="Gene3D" id="2.60.40.3140">
    <property type="match status" value="1"/>
</dbReference>
<evidence type="ECO:0000313" key="5">
    <source>
        <dbReference type="Proteomes" id="UP000712080"/>
    </source>
</evidence>
<reference evidence="4" key="1">
    <citation type="submission" date="2020-02" db="EMBL/GenBank/DDBJ databases">
        <title>Flavobacterium sp. genome.</title>
        <authorList>
            <person name="Jung H.S."/>
            <person name="Baek J.H."/>
            <person name="Jeon C.O."/>
        </authorList>
    </citation>
    <scope>NUCLEOTIDE SEQUENCE</scope>
    <source>
        <strain evidence="4">SE-s28</strain>
    </source>
</reference>
<dbReference type="SUPFAM" id="SSF54001">
    <property type="entry name" value="Cysteine proteinases"/>
    <property type="match status" value="1"/>
</dbReference>
<dbReference type="Pfam" id="PF01841">
    <property type="entry name" value="Transglut_core"/>
    <property type="match status" value="1"/>
</dbReference>
<evidence type="ECO:0000256" key="1">
    <source>
        <dbReference type="SAM" id="SignalP"/>
    </source>
</evidence>
<organism evidence="4 5">
    <name type="scientific">Flavobacterium silvaticum</name>
    <dbReference type="NCBI Taxonomy" id="1852020"/>
    <lineage>
        <taxon>Bacteria</taxon>
        <taxon>Pseudomonadati</taxon>
        <taxon>Bacteroidota</taxon>
        <taxon>Flavobacteriia</taxon>
        <taxon>Flavobacteriales</taxon>
        <taxon>Flavobacteriaceae</taxon>
        <taxon>Flavobacterium</taxon>
    </lineage>
</organism>
<dbReference type="InterPro" id="IPR002931">
    <property type="entry name" value="Transglutaminase-like"/>
</dbReference>
<comment type="caution">
    <text evidence="4">The sequence shown here is derived from an EMBL/GenBank/DDBJ whole genome shotgun (WGS) entry which is preliminary data.</text>
</comment>
<feature type="chain" id="PRO_5037110647" evidence="1">
    <location>
        <begin position="21"/>
        <end position="636"/>
    </location>
</feature>
<proteinExistence type="predicted"/>
<feature type="signal peptide" evidence="1">
    <location>
        <begin position="1"/>
        <end position="20"/>
    </location>
</feature>
<evidence type="ECO:0000313" key="4">
    <source>
        <dbReference type="EMBL" id="NMH27549.1"/>
    </source>
</evidence>
<dbReference type="Gene3D" id="2.60.120.1130">
    <property type="match status" value="1"/>
</dbReference>
<sequence>MKRLMTLAIAVFCCSVSAQKAFDPTPEDISLAKNLRETYSKDDIAILESSDNIEFGFDSDKKQVTVLNKVREKLMNLNYRSDIHKYEFYNTESRIDHFELQYRNGKKAKFFVKDEYYADKDLFYVDARVKYMSVDFPVQGYSYLYEMDKQYDDVKYFTSVYFTDEYPVIDKTIKIIVPDWLDVDIREFNFGGYDIVKQKTPSGKTTEYTYRLKNIPAAFKEENAPGRSYLYPHLLIVAKSYDKDGQKAALFNSTADLYKWYKSLVDMTKTNESVLKPKVDELTAKAKTDEEKIKNIYYWVQDNIRYIAFEDGIAGFKPDDADKVFTKRYGDCKGMANLIKEMLKVAGFDARLAWIGTKHIAYDYTLPSLAVDNHMICALIYKGKKYYLDGTEKFNPFGQYAERIQNKEVMIEDGDKFIIDKIPSSSDTKNKETFAIRMSIDKESLKGKCSRTFAGESCMEFLYGFNQIENNKQKDALSNYLSKRDKNIKVSNLVTTDMSNREQQLKLDYDVTLDNKVSGFDDEIYVDMDFLREFGNFFLKERKTDYQFDYKTNYESSIVLEIPSGYKVDKLPDSLTYKGKDYSVTLNFTKTPTEITCKKAFEFPNGTIPIKEITAWNDLLTNLNTIYKQQIVLTKS</sequence>
<dbReference type="Gene3D" id="3.10.620.30">
    <property type="match status" value="1"/>
</dbReference>
<keyword evidence="1" id="KW-0732">Signal</keyword>
<accession>A0A972FK69</accession>
<protein>
    <submittedName>
        <fullName evidence="4">Transglutaminase domain-containing protein</fullName>
    </submittedName>
</protein>
<evidence type="ECO:0000259" key="3">
    <source>
        <dbReference type="Pfam" id="PF12969"/>
    </source>
</evidence>
<dbReference type="Pfam" id="PF12969">
    <property type="entry name" value="DUF3857"/>
    <property type="match status" value="1"/>
</dbReference>
<dbReference type="Proteomes" id="UP000712080">
    <property type="component" value="Unassembled WGS sequence"/>
</dbReference>
<evidence type="ECO:0000259" key="2">
    <source>
        <dbReference type="Pfam" id="PF01841"/>
    </source>
</evidence>
<feature type="domain" description="DUF3857" evidence="3">
    <location>
        <begin position="106"/>
        <end position="217"/>
    </location>
</feature>